<evidence type="ECO:0000313" key="5">
    <source>
        <dbReference type="EMBL" id="KAH6876363.1"/>
    </source>
</evidence>
<evidence type="ECO:0000256" key="3">
    <source>
        <dbReference type="SAM" id="MobiDB-lite"/>
    </source>
</evidence>
<feature type="compositionally biased region" description="Basic and acidic residues" evidence="3">
    <location>
        <begin position="58"/>
        <end position="68"/>
    </location>
</feature>
<dbReference type="AlphaFoldDB" id="A0A9P9AJU0"/>
<keyword evidence="1" id="KW-0479">Metal-binding</keyword>
<evidence type="ECO:0000313" key="6">
    <source>
        <dbReference type="Proteomes" id="UP000777438"/>
    </source>
</evidence>
<dbReference type="Proteomes" id="UP000777438">
    <property type="component" value="Unassembled WGS sequence"/>
</dbReference>
<dbReference type="CDD" id="cd12148">
    <property type="entry name" value="fungal_TF_MHR"/>
    <property type="match status" value="1"/>
</dbReference>
<dbReference type="OrthoDB" id="408631at2759"/>
<reference evidence="5 6" key="1">
    <citation type="journal article" date="2021" name="Nat. Commun.">
        <title>Genetic determinants of endophytism in the Arabidopsis root mycobiome.</title>
        <authorList>
            <person name="Mesny F."/>
            <person name="Miyauchi S."/>
            <person name="Thiergart T."/>
            <person name="Pickel B."/>
            <person name="Atanasova L."/>
            <person name="Karlsson M."/>
            <person name="Huettel B."/>
            <person name="Barry K.W."/>
            <person name="Haridas S."/>
            <person name="Chen C."/>
            <person name="Bauer D."/>
            <person name="Andreopoulos W."/>
            <person name="Pangilinan J."/>
            <person name="LaButti K."/>
            <person name="Riley R."/>
            <person name="Lipzen A."/>
            <person name="Clum A."/>
            <person name="Drula E."/>
            <person name="Henrissat B."/>
            <person name="Kohler A."/>
            <person name="Grigoriev I.V."/>
            <person name="Martin F.M."/>
            <person name="Hacquard S."/>
        </authorList>
    </citation>
    <scope>NUCLEOTIDE SEQUENCE [LARGE SCALE GENOMIC DNA]</scope>
    <source>
        <strain evidence="5 6">MPI-CAGE-CH-0241</strain>
    </source>
</reference>
<dbReference type="GO" id="GO:0001080">
    <property type="term" value="P:nitrogen catabolite activation of transcription from RNA polymerase II promoter"/>
    <property type="evidence" value="ECO:0007669"/>
    <property type="project" value="TreeGrafter"/>
</dbReference>
<keyword evidence="2" id="KW-0539">Nucleus</keyword>
<protein>
    <submittedName>
        <fullName evidence="5">Fungal-specific transcription factor</fullName>
    </submittedName>
</protein>
<dbReference type="GO" id="GO:0006351">
    <property type="term" value="P:DNA-templated transcription"/>
    <property type="evidence" value="ECO:0007669"/>
    <property type="project" value="InterPro"/>
</dbReference>
<dbReference type="CDD" id="cd00067">
    <property type="entry name" value="GAL4"/>
    <property type="match status" value="1"/>
</dbReference>
<dbReference type="GO" id="GO:0000981">
    <property type="term" value="F:DNA-binding transcription factor activity, RNA polymerase II-specific"/>
    <property type="evidence" value="ECO:0007669"/>
    <property type="project" value="InterPro"/>
</dbReference>
<dbReference type="SUPFAM" id="SSF57701">
    <property type="entry name" value="Zn2/Cys6 DNA-binding domain"/>
    <property type="match status" value="1"/>
</dbReference>
<keyword evidence="6" id="KW-1185">Reference proteome</keyword>
<gene>
    <name evidence="5" type="ORF">B0T10DRAFT_610365</name>
</gene>
<organism evidence="5 6">
    <name type="scientific">Thelonectria olida</name>
    <dbReference type="NCBI Taxonomy" id="1576542"/>
    <lineage>
        <taxon>Eukaryota</taxon>
        <taxon>Fungi</taxon>
        <taxon>Dikarya</taxon>
        <taxon>Ascomycota</taxon>
        <taxon>Pezizomycotina</taxon>
        <taxon>Sordariomycetes</taxon>
        <taxon>Hypocreomycetidae</taxon>
        <taxon>Hypocreales</taxon>
        <taxon>Nectriaceae</taxon>
        <taxon>Thelonectria</taxon>
    </lineage>
</organism>
<sequence length="682" mass="75508">MRKYMSKRQRPCDFCRSRKTACRIDDAPPCRSCQLHDRECTFVEAARPRKRQATDANIESHSEDDPHQDAAGPSGASQGLQSTLQRALPEPSPLDQTRHEDEAEEPVPADASFADMSMHFLHNLDMDGSEYQFMFRTPRSPASNMSVLGDAQLPTISQAPSPGPPSASSSSNILIDGVAGFNPETLGLTGDMDPYLLQRYQTDHRGIFKFKQLAIHSVQPDPLPTQFLVSQPSLFSHSREEAGHTGIQDSEQREKLEKYVSESMGKRLIALYQKFIAPHYPIFSTQSLPDPASSPPHLLAAIYSITFPFAMYDDQLCIDLAYESPPYEPWARIINQGVAADTHSPTLATAQTLLLLVARSSSNHLVSDASYRWTNMGVLVSTAVNIGLHLDPSTWKISPAQISQRRRLSFSIYAIDRWLAATLGRPPHIDNANWLVTSLKVDDSHCAGISSDHWADLLAVSSVTSVLASTLASLYSLRAVHSLLESPEKATAASTGLIQTLDESQTCFSTSPEALERTSQTTSSFVVSLSYYYTRLLILRAGLRSMVHGDLSLSSANPESSPDDFNLRAKMKDCVEKFSAFVQGLHSDDIAGLWPPWCQTAFSSLCFALLLMMVSSSTSQEASSWLEILHTTRRNLRLKANSLPVLRLSLLRVDSIFWRGVDKVLKLKPHVEEAVRTFTKPL</sequence>
<dbReference type="PANTHER" id="PTHR31668">
    <property type="entry name" value="GLUCOSE TRANSPORT TRANSCRIPTION REGULATOR RGT1-RELATED-RELATED"/>
    <property type="match status" value="1"/>
</dbReference>
<feature type="compositionally biased region" description="Polar residues" evidence="3">
    <location>
        <begin position="75"/>
        <end position="85"/>
    </location>
</feature>
<comment type="caution">
    <text evidence="5">The sequence shown here is derived from an EMBL/GenBank/DDBJ whole genome shotgun (WGS) entry which is preliminary data.</text>
</comment>
<dbReference type="EMBL" id="JAGPYM010000035">
    <property type="protein sequence ID" value="KAH6876363.1"/>
    <property type="molecule type" value="Genomic_DNA"/>
</dbReference>
<feature type="region of interest" description="Disordered" evidence="3">
    <location>
        <begin position="46"/>
        <end position="107"/>
    </location>
</feature>
<evidence type="ECO:0000259" key="4">
    <source>
        <dbReference type="PROSITE" id="PS50048"/>
    </source>
</evidence>
<dbReference type="GO" id="GO:0005634">
    <property type="term" value="C:nucleus"/>
    <property type="evidence" value="ECO:0007669"/>
    <property type="project" value="TreeGrafter"/>
</dbReference>
<dbReference type="GO" id="GO:0003677">
    <property type="term" value="F:DNA binding"/>
    <property type="evidence" value="ECO:0007669"/>
    <property type="project" value="InterPro"/>
</dbReference>
<dbReference type="InterPro" id="IPR050797">
    <property type="entry name" value="Carb_Metab_Trans_Reg"/>
</dbReference>
<dbReference type="PANTHER" id="PTHR31668:SF4">
    <property type="entry name" value="TRANSCRIPTIONAL ACTIVATOR PROTEIN DAL81"/>
    <property type="match status" value="1"/>
</dbReference>
<feature type="domain" description="Zn(2)-C6 fungal-type" evidence="4">
    <location>
        <begin position="11"/>
        <end position="42"/>
    </location>
</feature>
<dbReference type="InterPro" id="IPR001138">
    <property type="entry name" value="Zn2Cys6_DnaBD"/>
</dbReference>
<dbReference type="SMART" id="SM00906">
    <property type="entry name" value="Fungal_trans"/>
    <property type="match status" value="1"/>
</dbReference>
<dbReference type="Gene3D" id="4.10.240.10">
    <property type="entry name" value="Zn(2)-C6 fungal-type DNA-binding domain"/>
    <property type="match status" value="1"/>
</dbReference>
<accession>A0A9P9AJU0</accession>
<dbReference type="InterPro" id="IPR007219">
    <property type="entry name" value="XnlR_reg_dom"/>
</dbReference>
<evidence type="ECO:0000256" key="1">
    <source>
        <dbReference type="ARBA" id="ARBA00022723"/>
    </source>
</evidence>
<proteinExistence type="predicted"/>
<dbReference type="SMART" id="SM00066">
    <property type="entry name" value="GAL4"/>
    <property type="match status" value="1"/>
</dbReference>
<evidence type="ECO:0000256" key="2">
    <source>
        <dbReference type="ARBA" id="ARBA00023242"/>
    </source>
</evidence>
<dbReference type="Pfam" id="PF04082">
    <property type="entry name" value="Fungal_trans"/>
    <property type="match status" value="1"/>
</dbReference>
<dbReference type="InterPro" id="IPR036864">
    <property type="entry name" value="Zn2-C6_fun-type_DNA-bd_sf"/>
</dbReference>
<dbReference type="PROSITE" id="PS50048">
    <property type="entry name" value="ZN2_CY6_FUNGAL_2"/>
    <property type="match status" value="1"/>
</dbReference>
<name>A0A9P9AJU0_9HYPO</name>
<dbReference type="PROSITE" id="PS00463">
    <property type="entry name" value="ZN2_CY6_FUNGAL_1"/>
    <property type="match status" value="1"/>
</dbReference>
<dbReference type="GO" id="GO:0008270">
    <property type="term" value="F:zinc ion binding"/>
    <property type="evidence" value="ECO:0007669"/>
    <property type="project" value="InterPro"/>
</dbReference>